<feature type="transmembrane region" description="Helical" evidence="1">
    <location>
        <begin position="218"/>
        <end position="241"/>
    </location>
</feature>
<feature type="transmembrane region" description="Helical" evidence="1">
    <location>
        <begin position="104"/>
        <end position="124"/>
    </location>
</feature>
<keyword evidence="1" id="KW-1133">Transmembrane helix</keyword>
<sequence>MPFTFAHPFYAVPLKLLKPAWFSTTGLILGSMSPDFEYFIALEPYQKIGHTHMGLLLEAIPLSILFAYSFHRIIRLPLSIHLPSVSGLDAKAVRLIKPWNIHTIGQWIVFLLSVAAGFYTHIFLDGFTHDSGFYVKQLPFLQNTLAGIPLYKIGQHSLSLIGLLGLLAMAAALLRGSPPAEELYRAGNRQKLMFWLIAAAVALMTVALKLILSDSTNYIGILVVSALSGGMLGITIASVIWMTADRRLRTK</sequence>
<dbReference type="OrthoDB" id="8481923at2"/>
<keyword evidence="1" id="KW-0812">Transmembrane</keyword>
<dbReference type="Proteomes" id="UP000250369">
    <property type="component" value="Unassembled WGS sequence"/>
</dbReference>
<evidence type="ECO:0000313" key="3">
    <source>
        <dbReference type="Proteomes" id="UP000250369"/>
    </source>
</evidence>
<evidence type="ECO:0000313" key="2">
    <source>
        <dbReference type="EMBL" id="RAV12693.1"/>
    </source>
</evidence>
<protein>
    <submittedName>
        <fullName evidence="2">DUF4184 domain-containing protein</fullName>
    </submittedName>
</protein>
<evidence type="ECO:0000256" key="1">
    <source>
        <dbReference type="SAM" id="Phobius"/>
    </source>
</evidence>
<organism evidence="2 3">
    <name type="scientific">Paenibacillus contaminans</name>
    <dbReference type="NCBI Taxonomy" id="450362"/>
    <lineage>
        <taxon>Bacteria</taxon>
        <taxon>Bacillati</taxon>
        <taxon>Bacillota</taxon>
        <taxon>Bacilli</taxon>
        <taxon>Bacillales</taxon>
        <taxon>Paenibacillaceae</taxon>
        <taxon>Paenibacillus</taxon>
    </lineage>
</organism>
<name>A0A329M263_9BACL</name>
<proteinExistence type="predicted"/>
<dbReference type="RefSeq" id="WP_113035583.1">
    <property type="nucleotide sequence ID" value="NZ_QMFB01000032.1"/>
</dbReference>
<dbReference type="EMBL" id="QMFB01000032">
    <property type="protein sequence ID" value="RAV12693.1"/>
    <property type="molecule type" value="Genomic_DNA"/>
</dbReference>
<dbReference type="AlphaFoldDB" id="A0A329M263"/>
<dbReference type="Pfam" id="PF13803">
    <property type="entry name" value="DUF4184"/>
    <property type="match status" value="1"/>
</dbReference>
<feature type="transmembrane region" description="Helical" evidence="1">
    <location>
        <begin position="153"/>
        <end position="174"/>
    </location>
</feature>
<keyword evidence="1" id="KW-0472">Membrane</keyword>
<feature type="transmembrane region" description="Helical" evidence="1">
    <location>
        <begin position="194"/>
        <end position="212"/>
    </location>
</feature>
<feature type="transmembrane region" description="Helical" evidence="1">
    <location>
        <begin position="52"/>
        <end position="70"/>
    </location>
</feature>
<comment type="caution">
    <text evidence="2">The sequence shown here is derived from an EMBL/GenBank/DDBJ whole genome shotgun (WGS) entry which is preliminary data.</text>
</comment>
<keyword evidence="3" id="KW-1185">Reference proteome</keyword>
<reference evidence="2 3" key="1">
    <citation type="journal article" date="2009" name="Int. J. Syst. Evol. Microbiol.">
        <title>Paenibacillus contaminans sp. nov., isolated from a contaminated laboratory plate.</title>
        <authorList>
            <person name="Chou J.H."/>
            <person name="Lee J.H."/>
            <person name="Lin M.C."/>
            <person name="Chang P.S."/>
            <person name="Arun A.B."/>
            <person name="Young C.C."/>
            <person name="Chen W.M."/>
        </authorList>
    </citation>
    <scope>NUCLEOTIDE SEQUENCE [LARGE SCALE GENOMIC DNA]</scope>
    <source>
        <strain evidence="2 3">CKOBP-6</strain>
    </source>
</reference>
<gene>
    <name evidence="2" type="ORF">DQG23_34510</name>
</gene>
<accession>A0A329M263</accession>
<dbReference type="InterPro" id="IPR025238">
    <property type="entry name" value="DUF4184"/>
</dbReference>